<dbReference type="SUPFAM" id="SSF55729">
    <property type="entry name" value="Acyl-CoA N-acyltransferases (Nat)"/>
    <property type="match status" value="1"/>
</dbReference>
<comment type="caution">
    <text evidence="2">The sequence shown here is derived from an EMBL/GenBank/DDBJ whole genome shotgun (WGS) entry which is preliminary data.</text>
</comment>
<reference evidence="2 3" key="1">
    <citation type="journal article" date="2013" name="Mar. Genomics">
        <title>Expression of sulfatases in Rhodopirellula baltica and the diversity of sulfatases in the genus Rhodopirellula.</title>
        <authorList>
            <person name="Wegner C.E."/>
            <person name="Richter-Heitmann T."/>
            <person name="Klindworth A."/>
            <person name="Klockow C."/>
            <person name="Richter M."/>
            <person name="Achstetter T."/>
            <person name="Glockner F.O."/>
            <person name="Harder J."/>
        </authorList>
    </citation>
    <scope>NUCLEOTIDE SEQUENCE [LARGE SCALE GENOMIC DNA]</scope>
    <source>
        <strain evidence="2 3">SM1</strain>
    </source>
</reference>
<keyword evidence="3" id="KW-1185">Reference proteome</keyword>
<dbReference type="InterPro" id="IPR016181">
    <property type="entry name" value="Acyl_CoA_acyltransferase"/>
</dbReference>
<gene>
    <name evidence="2" type="ORF">RMSM_07068</name>
</gene>
<evidence type="ECO:0000313" key="2">
    <source>
        <dbReference type="EMBL" id="EMI16010.1"/>
    </source>
</evidence>
<dbReference type="Proteomes" id="UP000011991">
    <property type="component" value="Unassembled WGS sequence"/>
</dbReference>
<dbReference type="PATRIC" id="fig|1265738.3.peg.7046"/>
<dbReference type="Pfam" id="PF13480">
    <property type="entry name" value="Acetyltransf_6"/>
    <property type="match status" value="1"/>
</dbReference>
<name>M5R9F8_9BACT</name>
<evidence type="ECO:0000313" key="3">
    <source>
        <dbReference type="Proteomes" id="UP000011991"/>
    </source>
</evidence>
<feature type="domain" description="BioF2-like acetyltransferase" evidence="1">
    <location>
        <begin position="261"/>
        <end position="401"/>
    </location>
</feature>
<evidence type="ECO:0000259" key="1">
    <source>
        <dbReference type="Pfam" id="PF13480"/>
    </source>
</evidence>
<dbReference type="EMBL" id="ANOG01001011">
    <property type="protein sequence ID" value="EMI16010.1"/>
    <property type="molecule type" value="Genomic_DNA"/>
</dbReference>
<sequence>MIDVGNPAIRLDLLQRSRFPENAFFPVAKSCRERRSCAAVYQTIVVSPSTDSSTANAAADTNAAALLRSPLLSQAPLLRESPSLATDATSALMRSPSATAPSAELLVDCVPFSHLNQADFQGWERLRRIRPDYASPFFSPSFIEAVDTARGGDVEIARIRRGGELVGLWPFHRINRIAWPVGRCFNDAHNIISANTPPIDWRWLLKELNLKAFHFHSMVGPAEGLAEHDCFETIDAFSLQLGDDSSAAMCRLEQVHTTLKKQHQKTRKMARELGEISLELDCRDADLLDRTIAMKREQYLRTKPLDVFAPRWPHTMLHQLFEKPRSGAYGMLSVLRAGEHLVAAHYGIREDGLLHYWIPVYDPRFAVYSPGTALFKHIVQNATQHGIRTIDMGYGEPTYKRKQTDTQSSVLYGVTSGSAPYHAWHRLQHQTHQLARHMPFKQQVKRWVRTIASHSSPSQLS</sequence>
<dbReference type="AlphaFoldDB" id="M5R9F8"/>
<protein>
    <recommendedName>
        <fullName evidence="1">BioF2-like acetyltransferase domain-containing protein</fullName>
    </recommendedName>
</protein>
<accession>M5R9F8</accession>
<dbReference type="InterPro" id="IPR038740">
    <property type="entry name" value="BioF2-like_GNAT_dom"/>
</dbReference>
<organism evidence="2 3">
    <name type="scientific">Rhodopirellula maiorica SM1</name>
    <dbReference type="NCBI Taxonomy" id="1265738"/>
    <lineage>
        <taxon>Bacteria</taxon>
        <taxon>Pseudomonadati</taxon>
        <taxon>Planctomycetota</taxon>
        <taxon>Planctomycetia</taxon>
        <taxon>Pirellulales</taxon>
        <taxon>Pirellulaceae</taxon>
        <taxon>Novipirellula</taxon>
    </lineage>
</organism>
<dbReference type="Gene3D" id="3.40.630.30">
    <property type="match status" value="1"/>
</dbReference>
<proteinExistence type="predicted"/>